<dbReference type="AlphaFoldDB" id="A0ABD0XY65"/>
<evidence type="ECO:0000313" key="1">
    <source>
        <dbReference type="EMBL" id="KAL1116199.1"/>
    </source>
</evidence>
<sequence>MNTVGFLLLVVLVALLIFFFCRSMGLWTTTIAWILSEREEKAALTRLKGHYNANGYLVGSDSDIRLDAGGSFRRFESVDSDSALEYAGGPIPPQPLRPAPVPPPLPPPPLVRIILLTFSFIYNQLKYNFMGGVHAKDEKSHL</sequence>
<dbReference type="Proteomes" id="UP001558652">
    <property type="component" value="Unassembled WGS sequence"/>
</dbReference>
<dbReference type="EMBL" id="JBFDAA010000018">
    <property type="protein sequence ID" value="KAL1116199.1"/>
    <property type="molecule type" value="Genomic_DNA"/>
</dbReference>
<name>A0ABD0XY65_9HEMI</name>
<reference evidence="1 2" key="1">
    <citation type="submission" date="2024-07" db="EMBL/GenBank/DDBJ databases">
        <title>Chromosome-level genome assembly of the water stick insect Ranatra chinensis (Heteroptera: Nepidae).</title>
        <authorList>
            <person name="Liu X."/>
        </authorList>
    </citation>
    <scope>NUCLEOTIDE SEQUENCE [LARGE SCALE GENOMIC DNA]</scope>
    <source>
        <strain evidence="1">Cailab_2021Rc</strain>
        <tissue evidence="1">Muscle</tissue>
    </source>
</reference>
<comment type="caution">
    <text evidence="1">The sequence shown here is derived from an EMBL/GenBank/DDBJ whole genome shotgun (WGS) entry which is preliminary data.</text>
</comment>
<evidence type="ECO:0000313" key="2">
    <source>
        <dbReference type="Proteomes" id="UP001558652"/>
    </source>
</evidence>
<gene>
    <name evidence="1" type="ORF">AAG570_005694</name>
</gene>
<keyword evidence="2" id="KW-1185">Reference proteome</keyword>
<organism evidence="1 2">
    <name type="scientific">Ranatra chinensis</name>
    <dbReference type="NCBI Taxonomy" id="642074"/>
    <lineage>
        <taxon>Eukaryota</taxon>
        <taxon>Metazoa</taxon>
        <taxon>Ecdysozoa</taxon>
        <taxon>Arthropoda</taxon>
        <taxon>Hexapoda</taxon>
        <taxon>Insecta</taxon>
        <taxon>Pterygota</taxon>
        <taxon>Neoptera</taxon>
        <taxon>Paraneoptera</taxon>
        <taxon>Hemiptera</taxon>
        <taxon>Heteroptera</taxon>
        <taxon>Panheteroptera</taxon>
        <taxon>Nepomorpha</taxon>
        <taxon>Nepidae</taxon>
        <taxon>Ranatrinae</taxon>
        <taxon>Ranatra</taxon>
    </lineage>
</organism>
<proteinExistence type="predicted"/>
<protein>
    <submittedName>
        <fullName evidence="1">Uncharacterized protein</fullName>
    </submittedName>
</protein>
<accession>A0ABD0XY65</accession>